<reference evidence="1" key="1">
    <citation type="journal article" date="2025" name="Int. J. Syst. Evol. Microbiol.">
        <title>Inconstantimicrobium mannanitabidum sp. nov., a novel member of the family Clostridiaceae isolated from anoxic soil under the treatment of reductive soil disinfestation.</title>
        <authorList>
            <person name="Ueki A."/>
            <person name="Tonouchi A."/>
            <person name="Honma S."/>
            <person name="Kaku N."/>
            <person name="Ueki K."/>
        </authorList>
    </citation>
    <scope>NUCLEOTIDE SEQUENCE</scope>
    <source>
        <strain evidence="1">TW13</strain>
    </source>
</reference>
<evidence type="ECO:0000313" key="2">
    <source>
        <dbReference type="Proteomes" id="UP001058074"/>
    </source>
</evidence>
<accession>A0ACB5R840</accession>
<dbReference type="Proteomes" id="UP001058074">
    <property type="component" value="Unassembled WGS sequence"/>
</dbReference>
<sequence>MDTVLIFTIINLVIIIAIIVVIFKGIQSYKKATIINREMNEKIDFIYNSLRNGENK</sequence>
<proteinExistence type="predicted"/>
<dbReference type="EMBL" id="BROD01000001">
    <property type="protein sequence ID" value="GKX65354.1"/>
    <property type="molecule type" value="Genomic_DNA"/>
</dbReference>
<name>A0ACB5R840_9CLOT</name>
<gene>
    <name evidence="1" type="ORF">rsdtw13_06120</name>
</gene>
<organism evidence="1 2">
    <name type="scientific">Inconstantimicrobium mannanitabidum</name>
    <dbReference type="NCBI Taxonomy" id="1604901"/>
    <lineage>
        <taxon>Bacteria</taxon>
        <taxon>Bacillati</taxon>
        <taxon>Bacillota</taxon>
        <taxon>Clostridia</taxon>
        <taxon>Eubacteriales</taxon>
        <taxon>Clostridiaceae</taxon>
        <taxon>Inconstantimicrobium</taxon>
    </lineage>
</organism>
<protein>
    <submittedName>
        <fullName evidence="1">Uncharacterized protein</fullName>
    </submittedName>
</protein>
<evidence type="ECO:0000313" key="1">
    <source>
        <dbReference type="EMBL" id="GKX65354.1"/>
    </source>
</evidence>
<comment type="caution">
    <text evidence="1">The sequence shown here is derived from an EMBL/GenBank/DDBJ whole genome shotgun (WGS) entry which is preliminary data.</text>
</comment>
<keyword evidence="2" id="KW-1185">Reference proteome</keyword>